<dbReference type="OrthoDB" id="5363962at2759"/>
<evidence type="ECO:0000256" key="2">
    <source>
        <dbReference type="ARBA" id="ARBA00004921"/>
    </source>
</evidence>
<dbReference type="CDD" id="cd05285">
    <property type="entry name" value="sorbitol_DH"/>
    <property type="match status" value="1"/>
</dbReference>
<dbReference type="PANTHER" id="PTHR43161:SF25">
    <property type="entry name" value="ALCOHOL DEHYDROGENASE, PUTATIVE (AFU_ORTHOLOGUE AFUA_1G14390)-RELATED"/>
    <property type="match status" value="1"/>
</dbReference>
<evidence type="ECO:0000313" key="10">
    <source>
        <dbReference type="EMBL" id="EOO03307.1"/>
    </source>
</evidence>
<evidence type="ECO:0000256" key="5">
    <source>
        <dbReference type="ARBA" id="ARBA00022833"/>
    </source>
</evidence>
<evidence type="ECO:0000256" key="7">
    <source>
        <dbReference type="ARBA" id="ARBA00023027"/>
    </source>
</evidence>
<dbReference type="InterPro" id="IPR020843">
    <property type="entry name" value="ER"/>
</dbReference>
<evidence type="ECO:0000256" key="8">
    <source>
        <dbReference type="RuleBase" id="RU361277"/>
    </source>
</evidence>
<gene>
    <name evidence="10" type="ORF">UCRPA7_1102</name>
</gene>
<accession>R8BVC7</accession>
<dbReference type="GO" id="GO:0003939">
    <property type="term" value="F:L-iditol 2-dehydrogenase (NAD+) activity"/>
    <property type="evidence" value="ECO:0007669"/>
    <property type="project" value="TreeGrafter"/>
</dbReference>
<dbReference type="InterPro" id="IPR013154">
    <property type="entry name" value="ADH-like_N"/>
</dbReference>
<dbReference type="InterPro" id="IPR036291">
    <property type="entry name" value="NAD(P)-bd_dom_sf"/>
</dbReference>
<dbReference type="AlphaFoldDB" id="R8BVC7"/>
<evidence type="ECO:0000256" key="6">
    <source>
        <dbReference type="ARBA" id="ARBA00023002"/>
    </source>
</evidence>
<dbReference type="PROSITE" id="PS00059">
    <property type="entry name" value="ADH_ZINC"/>
    <property type="match status" value="1"/>
</dbReference>
<dbReference type="Proteomes" id="UP000014074">
    <property type="component" value="Unassembled WGS sequence"/>
</dbReference>
<keyword evidence="5 8" id="KW-0862">Zinc</keyword>
<evidence type="ECO:0000313" key="11">
    <source>
        <dbReference type="Proteomes" id="UP000014074"/>
    </source>
</evidence>
<dbReference type="Pfam" id="PF00107">
    <property type="entry name" value="ADH_zinc_N"/>
    <property type="match status" value="1"/>
</dbReference>
<comment type="pathway">
    <text evidence="2">Carbohydrate degradation.</text>
</comment>
<dbReference type="SUPFAM" id="SSF51735">
    <property type="entry name" value="NAD(P)-binding Rossmann-fold domains"/>
    <property type="match status" value="1"/>
</dbReference>
<dbReference type="GO" id="GO:0008270">
    <property type="term" value="F:zinc ion binding"/>
    <property type="evidence" value="ECO:0007669"/>
    <property type="project" value="InterPro"/>
</dbReference>
<comment type="cofactor">
    <cofactor evidence="1 8">
        <name>Zn(2+)</name>
        <dbReference type="ChEBI" id="CHEBI:29105"/>
    </cofactor>
</comment>
<name>R8BVC7_PHAM7</name>
<keyword evidence="11" id="KW-1185">Reference proteome</keyword>
<dbReference type="SMART" id="SM00829">
    <property type="entry name" value="PKS_ER"/>
    <property type="match status" value="1"/>
</dbReference>
<evidence type="ECO:0000259" key="9">
    <source>
        <dbReference type="SMART" id="SM00829"/>
    </source>
</evidence>
<dbReference type="InterPro" id="IPR045306">
    <property type="entry name" value="SDH-like"/>
</dbReference>
<dbReference type="KEGG" id="tmn:UCRPA7_1102"/>
<sequence length="382" mass="40953">MSELTIQAAVLHGVRDLRTVERKISPPGPGEVQVSVRSTGICGSDQHYYHHFRNGDILVREPLALGHESSGIVEVVGSDVTGFQPGDRVALEVGLPCDKCKLCLDGRYNLCPEMKFRSSGKAFPHYQGTLQGRINHTAKWCYKLPDNVSLDEGALLEPLSVAIHAVRRARFQPGSKALVLGAGAVGMLTAAVLRAEQAGSITIADIEGRRVEFAKTNGFADAGVEVPRTRPKSDALEDKLALAQQTSQLLVQGGASPKDGAAAQYDYVFECTGVEACVQAAIYSTRPGGAVLLVGMGTPVQTLPLSAAALREVDLLGVFRYANTYEYGLQLLANGRERGMPDISKLATHHFKGFDKAVQAFDMAAKPVDEKGDLVLKVIIES</sequence>
<dbReference type="InterPro" id="IPR013149">
    <property type="entry name" value="ADH-like_C"/>
</dbReference>
<dbReference type="EMBL" id="KB932835">
    <property type="protein sequence ID" value="EOO03307.1"/>
    <property type="molecule type" value="Genomic_DNA"/>
</dbReference>
<reference evidence="11" key="1">
    <citation type="journal article" date="2013" name="Genome Announc.">
        <title>Draft genome sequence of the ascomycete Phaeoacremonium aleophilum strain UCR-PA7, a causal agent of the esca disease complex in grapevines.</title>
        <authorList>
            <person name="Blanco-Ulate B."/>
            <person name="Rolshausen P."/>
            <person name="Cantu D."/>
        </authorList>
    </citation>
    <scope>NUCLEOTIDE SEQUENCE [LARGE SCALE GENOMIC DNA]</scope>
    <source>
        <strain evidence="11">UCR-PA7</strain>
    </source>
</reference>
<dbReference type="Pfam" id="PF08240">
    <property type="entry name" value="ADH_N"/>
    <property type="match status" value="1"/>
</dbReference>
<proteinExistence type="inferred from homology"/>
<dbReference type="InterPro" id="IPR011032">
    <property type="entry name" value="GroES-like_sf"/>
</dbReference>
<dbReference type="Gene3D" id="3.90.180.10">
    <property type="entry name" value="Medium-chain alcohol dehydrogenases, catalytic domain"/>
    <property type="match status" value="1"/>
</dbReference>
<dbReference type="GO" id="GO:0006062">
    <property type="term" value="P:sorbitol catabolic process"/>
    <property type="evidence" value="ECO:0007669"/>
    <property type="project" value="TreeGrafter"/>
</dbReference>
<evidence type="ECO:0000256" key="1">
    <source>
        <dbReference type="ARBA" id="ARBA00001947"/>
    </source>
</evidence>
<dbReference type="Gene3D" id="3.40.50.720">
    <property type="entry name" value="NAD(P)-binding Rossmann-like Domain"/>
    <property type="match status" value="1"/>
</dbReference>
<organism evidence="10 11">
    <name type="scientific">Phaeoacremonium minimum (strain UCR-PA7)</name>
    <name type="common">Esca disease fungus</name>
    <name type="synonym">Togninia minima</name>
    <dbReference type="NCBI Taxonomy" id="1286976"/>
    <lineage>
        <taxon>Eukaryota</taxon>
        <taxon>Fungi</taxon>
        <taxon>Dikarya</taxon>
        <taxon>Ascomycota</taxon>
        <taxon>Pezizomycotina</taxon>
        <taxon>Sordariomycetes</taxon>
        <taxon>Sordariomycetidae</taxon>
        <taxon>Togniniales</taxon>
        <taxon>Togniniaceae</taxon>
        <taxon>Phaeoacremonium</taxon>
    </lineage>
</organism>
<dbReference type="GeneID" id="19321220"/>
<dbReference type="SUPFAM" id="SSF50129">
    <property type="entry name" value="GroES-like"/>
    <property type="match status" value="1"/>
</dbReference>
<evidence type="ECO:0000256" key="3">
    <source>
        <dbReference type="ARBA" id="ARBA00008072"/>
    </source>
</evidence>
<evidence type="ECO:0000256" key="4">
    <source>
        <dbReference type="ARBA" id="ARBA00022723"/>
    </source>
</evidence>
<keyword evidence="7" id="KW-0520">NAD</keyword>
<dbReference type="RefSeq" id="XP_007911880.1">
    <property type="nucleotide sequence ID" value="XM_007913689.1"/>
</dbReference>
<dbReference type="PANTHER" id="PTHR43161">
    <property type="entry name" value="SORBITOL DEHYDROGENASE"/>
    <property type="match status" value="1"/>
</dbReference>
<dbReference type="InterPro" id="IPR002328">
    <property type="entry name" value="ADH_Zn_CS"/>
</dbReference>
<dbReference type="eggNOG" id="KOG0024">
    <property type="taxonomic scope" value="Eukaryota"/>
</dbReference>
<dbReference type="HOGENOM" id="CLU_026673_11_5_1"/>
<keyword evidence="6" id="KW-0560">Oxidoreductase</keyword>
<keyword evidence="4 8" id="KW-0479">Metal-binding</keyword>
<protein>
    <submittedName>
        <fullName evidence="10">Putative sorbitol dehydrogenase protein</fullName>
    </submittedName>
</protein>
<feature type="domain" description="Enoyl reductase (ER)" evidence="9">
    <location>
        <begin position="13"/>
        <end position="380"/>
    </location>
</feature>
<comment type="similarity">
    <text evidence="3 8">Belongs to the zinc-containing alcohol dehydrogenase family.</text>
</comment>